<feature type="compositionally biased region" description="Polar residues" evidence="1">
    <location>
        <begin position="60"/>
        <end position="70"/>
    </location>
</feature>
<dbReference type="EMBL" id="KT957089">
    <property type="protein sequence ID" value="AOT85554.1"/>
    <property type="molecule type" value="Genomic_DNA"/>
</dbReference>
<sequence>MMGGEYLIRDLIAKQTFLSRSTGQLVRFDTMKKVSLGKIIENTVESKIKFDNSRQQQQQHNYQSATTSGSGARLNLSEYYKTFDANKVARHTTYDVVGKRDYSKIDKLVKKF</sequence>
<dbReference type="RefSeq" id="YP_010086698.1">
    <property type="nucleotide sequence ID" value="NC_055467.1"/>
</dbReference>
<dbReference type="Proteomes" id="UP000502721">
    <property type="component" value="Segment"/>
</dbReference>
<evidence type="ECO:0000313" key="3">
    <source>
        <dbReference type="Proteomes" id="UP000502721"/>
    </source>
</evidence>
<reference evidence="2" key="1">
    <citation type="submission" date="2018-05" db="EMBL/GenBank/DDBJ databases">
        <title>Genome sequence and analysis of Cyclophragma undans nucleopolyhedrovirus: a distinct group I alphabaculovirus.</title>
        <authorList>
            <person name="Zhu Z."/>
            <person name="Yin F."/>
            <person name="Liu X."/>
            <person name="Hou D."/>
            <person name="Wang J."/>
            <person name="Zhang L."/>
            <person name="Arif B."/>
            <person name="Wang H."/>
            <person name="Deng F."/>
            <person name="Hu Z."/>
        </authorList>
    </citation>
    <scope>NUCLEOTIDE SEQUENCE [LARGE SCALE GENOMIC DNA]</scope>
    <source>
        <strain evidence="2">Whiov</strain>
    </source>
</reference>
<proteinExistence type="predicted"/>
<evidence type="ECO:0000256" key="1">
    <source>
        <dbReference type="SAM" id="MobiDB-lite"/>
    </source>
</evidence>
<dbReference type="KEGG" id="vg:65101916"/>
<dbReference type="GeneID" id="65101916"/>
<dbReference type="InterPro" id="IPR035162">
    <property type="entry name" value="DUF5470"/>
</dbReference>
<dbReference type="Pfam" id="PF17564">
    <property type="entry name" value="DUF5470"/>
    <property type="match status" value="1"/>
</dbReference>
<name>A0A288QYR8_9ABAC</name>
<accession>A0A288QYR8</accession>
<keyword evidence="3" id="KW-1185">Reference proteome</keyword>
<evidence type="ECO:0000313" key="2">
    <source>
        <dbReference type="EMBL" id="AOT85554.1"/>
    </source>
</evidence>
<organism evidence="2 3">
    <name type="scientific">Cyclophragma undans nucleopolyhedrovirus</name>
    <dbReference type="NCBI Taxonomy" id="1906244"/>
    <lineage>
        <taxon>Viruses</taxon>
        <taxon>Viruses incertae sedis</taxon>
        <taxon>Naldaviricetes</taxon>
        <taxon>Lefavirales</taxon>
        <taxon>Baculoviridae</taxon>
        <taxon>Alphabaculovirus</taxon>
        <taxon>Alphabaculovirus cycundantis</taxon>
    </lineage>
</organism>
<protein>
    <submittedName>
        <fullName evidence="2">Cyun96</fullName>
    </submittedName>
</protein>
<feature type="region of interest" description="Disordered" evidence="1">
    <location>
        <begin position="51"/>
        <end position="70"/>
    </location>
</feature>